<feature type="region of interest" description="Disordered" evidence="1">
    <location>
        <begin position="129"/>
        <end position="150"/>
    </location>
</feature>
<protein>
    <submittedName>
        <fullName evidence="2">Uncharacterized protein</fullName>
    </submittedName>
</protein>
<gene>
    <name evidence="2" type="ORF">NDU88_001831</name>
</gene>
<keyword evidence="3" id="KW-1185">Reference proteome</keyword>
<dbReference type="Proteomes" id="UP001066276">
    <property type="component" value="Chromosome 4_1"/>
</dbReference>
<reference evidence="2" key="1">
    <citation type="journal article" date="2022" name="bioRxiv">
        <title>Sequencing and chromosome-scale assembly of the giantPleurodeles waltlgenome.</title>
        <authorList>
            <person name="Brown T."/>
            <person name="Elewa A."/>
            <person name="Iarovenko S."/>
            <person name="Subramanian E."/>
            <person name="Araus A.J."/>
            <person name="Petzold A."/>
            <person name="Susuki M."/>
            <person name="Suzuki K.-i.T."/>
            <person name="Hayashi T."/>
            <person name="Toyoda A."/>
            <person name="Oliveira C."/>
            <person name="Osipova E."/>
            <person name="Leigh N.D."/>
            <person name="Simon A."/>
            <person name="Yun M.H."/>
        </authorList>
    </citation>
    <scope>NUCLEOTIDE SEQUENCE</scope>
    <source>
        <strain evidence="2">20211129_DDA</strain>
        <tissue evidence="2">Liver</tissue>
    </source>
</reference>
<sequence>MVLRLHHSWALNIWGQPASSVSTTATLPTVGTFARHAKVVCVPLAPVVSAMPSGKFTPQLLFTEIVTQSRPASTPATSDPPPQDPTMDHILQEITVVGHRLEGSDTKMSDLRAELRSIRKTLPALVIVGRGGRDDTPPFDNGGEAQSHPGPELWNLHIKLSELEDRSQRVNLTFLGFVERAEGSDTRGFLRDLLPTLAGLTFSFL</sequence>
<evidence type="ECO:0000313" key="2">
    <source>
        <dbReference type="EMBL" id="KAJ1169949.1"/>
    </source>
</evidence>
<name>A0AAV7T0Q7_PLEWA</name>
<dbReference type="AlphaFoldDB" id="A0AAV7T0Q7"/>
<evidence type="ECO:0000256" key="1">
    <source>
        <dbReference type="SAM" id="MobiDB-lite"/>
    </source>
</evidence>
<dbReference type="EMBL" id="JANPWB010000007">
    <property type="protein sequence ID" value="KAJ1169949.1"/>
    <property type="molecule type" value="Genomic_DNA"/>
</dbReference>
<comment type="caution">
    <text evidence="2">The sequence shown here is derived from an EMBL/GenBank/DDBJ whole genome shotgun (WGS) entry which is preliminary data.</text>
</comment>
<organism evidence="2 3">
    <name type="scientific">Pleurodeles waltl</name>
    <name type="common">Iberian ribbed newt</name>
    <dbReference type="NCBI Taxonomy" id="8319"/>
    <lineage>
        <taxon>Eukaryota</taxon>
        <taxon>Metazoa</taxon>
        <taxon>Chordata</taxon>
        <taxon>Craniata</taxon>
        <taxon>Vertebrata</taxon>
        <taxon>Euteleostomi</taxon>
        <taxon>Amphibia</taxon>
        <taxon>Batrachia</taxon>
        <taxon>Caudata</taxon>
        <taxon>Salamandroidea</taxon>
        <taxon>Salamandridae</taxon>
        <taxon>Pleurodelinae</taxon>
        <taxon>Pleurodeles</taxon>
    </lineage>
</organism>
<accession>A0AAV7T0Q7</accession>
<evidence type="ECO:0000313" key="3">
    <source>
        <dbReference type="Proteomes" id="UP001066276"/>
    </source>
</evidence>
<proteinExistence type="predicted"/>